<dbReference type="SUPFAM" id="SSF51430">
    <property type="entry name" value="NAD(P)-linked oxidoreductase"/>
    <property type="match status" value="1"/>
</dbReference>
<evidence type="ECO:0000313" key="6">
    <source>
        <dbReference type="EMBL" id="VVC93759.1"/>
    </source>
</evidence>
<name>A0A5E4Q661_9NEOP</name>
<evidence type="ECO:0000313" key="7">
    <source>
        <dbReference type="Proteomes" id="UP000324832"/>
    </source>
</evidence>
<dbReference type="PANTHER" id="PTHR43150">
    <property type="entry name" value="HYPERKINETIC, ISOFORM M"/>
    <property type="match status" value="1"/>
</dbReference>
<protein>
    <recommendedName>
        <fullName evidence="5">NADP-dependent oxidoreductase domain-containing protein</fullName>
    </recommendedName>
</protein>
<proteinExistence type="inferred from homology"/>
<feature type="compositionally biased region" description="Low complexity" evidence="4">
    <location>
        <begin position="527"/>
        <end position="543"/>
    </location>
</feature>
<sequence>MSPRLRLASRENLYSWGASTSYPSLPSQYRRHVALRPVSSTPICRAPIASLDCMDEFSANSQQTLDQVAVGDPNMARHFVSVYMCNHVSMPTSGTPGLRHKNLGKSGLRVPSIGLGLWTMLNENITESIIISALENGINLFDLSEAHYAKGETELGRILKKRNIRRSSVIIFTKIYWSRMNVDCPASTLLKVSKRRWLVFKWITLMSFFCIKSTLSAQWKIMDAYAKCRAFNCTTPVVEQTEYHMFCREKAELYLPELYHKIGVGTMVWSALTTGKSPNQGDEVTGLFAKSRFNRKYSTFSWCENAFAEQENQENKDGTPGEEVRSYRDKLNALAEMANNLSCSITQLAVAWCLKNDNVNCLLLGATSLEQLSENIDALQIVPQLSPSVMVDIERILANKPQRPPMVSTLAMRNQRNEARADKALRHPLLQTPWLSLMMLRLIPPPTRKRRPVSFNDIGGKEALTQLPSLESHESKPKFFLNNAGEVIRRVEHDGIRSDTVVSVSSLKGKQPASGGSKVKKSKSDSSRPSSSSLQQSSSGQLSATRDRKLSRFNLGSPTDV</sequence>
<keyword evidence="7" id="KW-1185">Reference proteome</keyword>
<dbReference type="InterPro" id="IPR005399">
    <property type="entry name" value="K_chnl_volt-dep_bsu_KCNAB-rel"/>
</dbReference>
<comment type="similarity">
    <text evidence="1">Belongs to the shaker potassium channel beta subunit family.</text>
</comment>
<dbReference type="Pfam" id="PF00248">
    <property type="entry name" value="Aldo_ket_red"/>
    <property type="match status" value="2"/>
</dbReference>
<feature type="domain" description="NADP-dependent oxidoreductase" evidence="5">
    <location>
        <begin position="233"/>
        <end position="396"/>
    </location>
</feature>
<evidence type="ECO:0000256" key="2">
    <source>
        <dbReference type="ARBA" id="ARBA00022857"/>
    </source>
</evidence>
<dbReference type="AlphaFoldDB" id="A0A5E4Q661"/>
<reference evidence="6 7" key="1">
    <citation type="submission" date="2017-07" db="EMBL/GenBank/DDBJ databases">
        <authorList>
            <person name="Talla V."/>
            <person name="Backstrom N."/>
        </authorList>
    </citation>
    <scope>NUCLEOTIDE SEQUENCE [LARGE SCALE GENOMIC DNA]</scope>
</reference>
<dbReference type="InterPro" id="IPR036812">
    <property type="entry name" value="NAD(P)_OxRdtase_dom_sf"/>
</dbReference>
<gene>
    <name evidence="6" type="ORF">LSINAPIS_LOCUS5882</name>
</gene>
<dbReference type="GO" id="GO:0044325">
    <property type="term" value="F:transmembrane transporter binding"/>
    <property type="evidence" value="ECO:0007669"/>
    <property type="project" value="TreeGrafter"/>
</dbReference>
<evidence type="ECO:0000256" key="4">
    <source>
        <dbReference type="SAM" id="MobiDB-lite"/>
    </source>
</evidence>
<feature type="domain" description="NADP-dependent oxidoreductase" evidence="5">
    <location>
        <begin position="113"/>
        <end position="179"/>
    </location>
</feature>
<keyword evidence="3" id="KW-0560">Oxidoreductase</keyword>
<evidence type="ECO:0000256" key="3">
    <source>
        <dbReference type="ARBA" id="ARBA00023002"/>
    </source>
</evidence>
<dbReference type="GO" id="GO:0008076">
    <property type="term" value="C:voltage-gated potassium channel complex"/>
    <property type="evidence" value="ECO:0007669"/>
    <property type="project" value="TreeGrafter"/>
</dbReference>
<keyword evidence="2" id="KW-0521">NADP</keyword>
<dbReference type="InterPro" id="IPR023210">
    <property type="entry name" value="NADP_OxRdtase_dom"/>
</dbReference>
<dbReference type="Proteomes" id="UP000324832">
    <property type="component" value="Unassembled WGS sequence"/>
</dbReference>
<accession>A0A5E4Q661</accession>
<evidence type="ECO:0000259" key="5">
    <source>
        <dbReference type="Pfam" id="PF00248"/>
    </source>
</evidence>
<dbReference type="GO" id="GO:0015459">
    <property type="term" value="F:potassium channel regulator activity"/>
    <property type="evidence" value="ECO:0007669"/>
    <property type="project" value="TreeGrafter"/>
</dbReference>
<organism evidence="6 7">
    <name type="scientific">Leptidea sinapis</name>
    <dbReference type="NCBI Taxonomy" id="189913"/>
    <lineage>
        <taxon>Eukaryota</taxon>
        <taxon>Metazoa</taxon>
        <taxon>Ecdysozoa</taxon>
        <taxon>Arthropoda</taxon>
        <taxon>Hexapoda</taxon>
        <taxon>Insecta</taxon>
        <taxon>Pterygota</taxon>
        <taxon>Neoptera</taxon>
        <taxon>Endopterygota</taxon>
        <taxon>Lepidoptera</taxon>
        <taxon>Glossata</taxon>
        <taxon>Ditrysia</taxon>
        <taxon>Papilionoidea</taxon>
        <taxon>Pieridae</taxon>
        <taxon>Dismorphiinae</taxon>
        <taxon>Leptidea</taxon>
    </lineage>
</organism>
<feature type="non-terminal residue" evidence="6">
    <location>
        <position position="561"/>
    </location>
</feature>
<evidence type="ECO:0000256" key="1">
    <source>
        <dbReference type="ARBA" id="ARBA00006515"/>
    </source>
</evidence>
<feature type="region of interest" description="Disordered" evidence="4">
    <location>
        <begin position="502"/>
        <end position="561"/>
    </location>
</feature>
<dbReference type="EMBL" id="FZQP02001770">
    <property type="protein sequence ID" value="VVC93759.1"/>
    <property type="molecule type" value="Genomic_DNA"/>
</dbReference>
<dbReference type="Gene3D" id="3.20.20.100">
    <property type="entry name" value="NADP-dependent oxidoreductase domain"/>
    <property type="match status" value="2"/>
</dbReference>
<dbReference type="GO" id="GO:0016491">
    <property type="term" value="F:oxidoreductase activity"/>
    <property type="evidence" value="ECO:0007669"/>
    <property type="project" value="UniProtKB-KW"/>
</dbReference>
<dbReference type="PANTHER" id="PTHR43150:SF2">
    <property type="entry name" value="HYPERKINETIC, ISOFORM M"/>
    <property type="match status" value="1"/>
</dbReference>
<dbReference type="GO" id="GO:1901379">
    <property type="term" value="P:regulation of potassium ion transmembrane transport"/>
    <property type="evidence" value="ECO:0007669"/>
    <property type="project" value="TreeGrafter"/>
</dbReference>